<accession>A0A7W7ZQZ5</accession>
<evidence type="ECO:0000256" key="5">
    <source>
        <dbReference type="ARBA" id="ARBA00023136"/>
    </source>
</evidence>
<feature type="transmembrane region" description="Helical" evidence="7">
    <location>
        <begin position="112"/>
        <end position="133"/>
    </location>
</feature>
<comment type="subcellular location">
    <subcellularLocation>
        <location evidence="1">Cell membrane</location>
        <topology evidence="1">Multi-pass membrane protein</topology>
    </subcellularLocation>
</comment>
<dbReference type="GO" id="GO:0005886">
    <property type="term" value="C:plasma membrane"/>
    <property type="evidence" value="ECO:0007669"/>
    <property type="project" value="UniProtKB-SubCell"/>
</dbReference>
<comment type="caution">
    <text evidence="8">The sequence shown here is derived from an EMBL/GenBank/DDBJ whole genome shotgun (WGS) entry which is preliminary data.</text>
</comment>
<keyword evidence="3 7" id="KW-0812">Transmembrane</keyword>
<evidence type="ECO:0000256" key="1">
    <source>
        <dbReference type="ARBA" id="ARBA00004651"/>
    </source>
</evidence>
<feature type="transmembrane region" description="Helical" evidence="7">
    <location>
        <begin position="79"/>
        <end position="100"/>
    </location>
</feature>
<dbReference type="RefSeq" id="WP_184255042.1">
    <property type="nucleotide sequence ID" value="NZ_JACHIO010000007.1"/>
</dbReference>
<protein>
    <submittedName>
        <fullName evidence="8">Uncharacterized BrkB/YihY/UPF0761 family membrane protein</fullName>
    </submittedName>
</protein>
<feature type="transmembrane region" description="Helical" evidence="7">
    <location>
        <begin position="37"/>
        <end position="59"/>
    </location>
</feature>
<evidence type="ECO:0000256" key="6">
    <source>
        <dbReference type="SAM" id="MobiDB-lite"/>
    </source>
</evidence>
<evidence type="ECO:0000256" key="2">
    <source>
        <dbReference type="ARBA" id="ARBA00022475"/>
    </source>
</evidence>
<feature type="transmembrane region" description="Helical" evidence="7">
    <location>
        <begin position="153"/>
        <end position="171"/>
    </location>
</feature>
<dbReference type="InterPro" id="IPR017039">
    <property type="entry name" value="Virul_fac_BrkB"/>
</dbReference>
<evidence type="ECO:0000256" key="3">
    <source>
        <dbReference type="ARBA" id="ARBA00022692"/>
    </source>
</evidence>
<reference evidence="8 9" key="1">
    <citation type="submission" date="2020-08" db="EMBL/GenBank/DDBJ databases">
        <title>Genomic Encyclopedia of Type Strains, Phase IV (KMG-V): Genome sequencing to study the core and pangenomes of soil and plant-associated prokaryotes.</title>
        <authorList>
            <person name="Whitman W."/>
        </authorList>
    </citation>
    <scope>NUCLEOTIDE SEQUENCE [LARGE SCALE GENOMIC DNA]</scope>
    <source>
        <strain evidence="8 9">X5P3</strain>
    </source>
</reference>
<feature type="region of interest" description="Disordered" evidence="6">
    <location>
        <begin position="180"/>
        <end position="203"/>
    </location>
</feature>
<sequence length="203" mass="22429">MGSPKRSLAIFNSTWAMMVGLNKAYGVKEERQWWKILAIGSALTVALGVMGLMSLAAMLYGSRAGASIGRRLDVHAPSVFWHITQWFVVVLLLFFSFASLYRFGPNLKDRRWQWSTPGAVVAVVWWVGSILFLRITQESFSSSQRIYAGMKPVAALLLWLYFTGSAIFIGGETNSEIEKAATDAGDSDVRRPGQRRSGGNESA</sequence>
<feature type="compositionally biased region" description="Basic and acidic residues" evidence="6">
    <location>
        <begin position="180"/>
        <end position="191"/>
    </location>
</feature>
<dbReference type="Proteomes" id="UP000584867">
    <property type="component" value="Unassembled WGS sequence"/>
</dbReference>
<keyword evidence="2" id="KW-1003">Cell membrane</keyword>
<organism evidence="8 9">
    <name type="scientific">Granulicella mallensis</name>
    <dbReference type="NCBI Taxonomy" id="940614"/>
    <lineage>
        <taxon>Bacteria</taxon>
        <taxon>Pseudomonadati</taxon>
        <taxon>Acidobacteriota</taxon>
        <taxon>Terriglobia</taxon>
        <taxon>Terriglobales</taxon>
        <taxon>Acidobacteriaceae</taxon>
        <taxon>Granulicella</taxon>
    </lineage>
</organism>
<evidence type="ECO:0000256" key="7">
    <source>
        <dbReference type="SAM" id="Phobius"/>
    </source>
</evidence>
<evidence type="ECO:0000256" key="4">
    <source>
        <dbReference type="ARBA" id="ARBA00022989"/>
    </source>
</evidence>
<gene>
    <name evidence="8" type="ORF">HDF15_002031</name>
</gene>
<dbReference type="EMBL" id="JACHIO010000007">
    <property type="protein sequence ID" value="MBB5063686.1"/>
    <property type="molecule type" value="Genomic_DNA"/>
</dbReference>
<keyword evidence="5 7" id="KW-0472">Membrane</keyword>
<dbReference type="AlphaFoldDB" id="A0A7W7ZQZ5"/>
<evidence type="ECO:0000313" key="9">
    <source>
        <dbReference type="Proteomes" id="UP000584867"/>
    </source>
</evidence>
<dbReference type="PIRSF" id="PIRSF035875">
    <property type="entry name" value="RNase_BN"/>
    <property type="match status" value="1"/>
</dbReference>
<dbReference type="PANTHER" id="PTHR30213">
    <property type="entry name" value="INNER MEMBRANE PROTEIN YHJD"/>
    <property type="match status" value="1"/>
</dbReference>
<keyword evidence="4 7" id="KW-1133">Transmembrane helix</keyword>
<proteinExistence type="predicted"/>
<dbReference type="PANTHER" id="PTHR30213:SF0">
    <property type="entry name" value="UPF0761 MEMBRANE PROTEIN YIHY"/>
    <property type="match status" value="1"/>
</dbReference>
<dbReference type="Pfam" id="PF03631">
    <property type="entry name" value="Virul_fac_BrkB"/>
    <property type="match status" value="1"/>
</dbReference>
<evidence type="ECO:0000313" key="8">
    <source>
        <dbReference type="EMBL" id="MBB5063686.1"/>
    </source>
</evidence>
<name>A0A7W7ZQZ5_9BACT</name>